<comment type="caution">
    <text evidence="3">The sequence shown here is derived from an EMBL/GenBank/DDBJ whole genome shotgun (WGS) entry which is preliminary data.</text>
</comment>
<feature type="region of interest" description="Disordered" evidence="1">
    <location>
        <begin position="190"/>
        <end position="220"/>
    </location>
</feature>
<dbReference type="OrthoDB" id="201329at2"/>
<dbReference type="EMBL" id="LRRQ01000108">
    <property type="protein sequence ID" value="OAM89028.1"/>
    <property type="molecule type" value="Genomic_DNA"/>
</dbReference>
<evidence type="ECO:0008006" key="5">
    <source>
        <dbReference type="Google" id="ProtNLM"/>
    </source>
</evidence>
<dbReference type="AlphaFoldDB" id="A0A178IH24"/>
<protein>
    <recommendedName>
        <fullName evidence="5">DUF1570 domain-containing protein</fullName>
    </recommendedName>
</protein>
<evidence type="ECO:0000313" key="3">
    <source>
        <dbReference type="EMBL" id="OAM89028.1"/>
    </source>
</evidence>
<sequence length="596" mass="64399">MMKNILFCLLCATLFLGSASGQEKPSAKKAETSGPLVEMEPYVVRDSRILPPPEQWHYVKVPALELLRGKRSIVAPGYEMLSNLNASQTRVLVEELQLRQFAATYIWPMLTQALPKSPVYVVVDINQQFLSLPGPVLQLSGAWEGDPIVPDTALPLADGADATGVEASGFIVAADASRAFAAEYGLGAVPEPGEETGLAPPVPPGENARRTEERQASEEYETKPLAEGFVKLVANGGPLTALIRAGDPAAGAERPSEERLAATLSYELSMFALNSLAQKPPPWFARGLGSLLGSTQVSQTHIQFALVRDKFTGRHMPNLSDIFQKKDGDSFTTEESRLASVFVHYGLYAEKGKFAPRFMKFVDRLERGEPPTEALFNETFGSGLFNSGISRMETNLAVYSRDFAFYKSMDIKGDIPPMPPPVYREATQAEVARIKAEVHIAQGALAKALNELRVAYWRGERDPAMLAILAMLEQQSGSESRARKLIQPLLALPKPPPRAYITAARIRLKDTLAIKLPGAKLGAEETSELISVLSGALAGGLTTEDLCTTLAEVVTHSSVAPDAGLAAFLREAAKRYPKNKTIAEASKLDAGPAVDA</sequence>
<keyword evidence="2" id="KW-0732">Signal</keyword>
<evidence type="ECO:0000256" key="2">
    <source>
        <dbReference type="SAM" id="SignalP"/>
    </source>
</evidence>
<gene>
    <name evidence="3" type="ORF">AW736_15125</name>
</gene>
<keyword evidence="4" id="KW-1185">Reference proteome</keyword>
<name>A0A178IH24_9BACT</name>
<evidence type="ECO:0000313" key="4">
    <source>
        <dbReference type="Proteomes" id="UP000078486"/>
    </source>
</evidence>
<dbReference type="Proteomes" id="UP000078486">
    <property type="component" value="Unassembled WGS sequence"/>
</dbReference>
<organism evidence="3 4">
    <name type="scientific">Termitidicoccus mucosus</name>
    <dbReference type="NCBI Taxonomy" id="1184151"/>
    <lineage>
        <taxon>Bacteria</taxon>
        <taxon>Pseudomonadati</taxon>
        <taxon>Verrucomicrobiota</taxon>
        <taxon>Opitutia</taxon>
        <taxon>Opitutales</taxon>
        <taxon>Opitutaceae</taxon>
        <taxon>Termitidicoccus</taxon>
    </lineage>
</organism>
<feature type="chain" id="PRO_5008088837" description="DUF1570 domain-containing protein" evidence="2">
    <location>
        <begin position="22"/>
        <end position="596"/>
    </location>
</feature>
<dbReference type="RefSeq" id="WP_068770997.1">
    <property type="nucleotide sequence ID" value="NZ_CP109796.1"/>
</dbReference>
<feature type="compositionally biased region" description="Basic and acidic residues" evidence="1">
    <location>
        <begin position="207"/>
        <end position="220"/>
    </location>
</feature>
<proteinExistence type="predicted"/>
<accession>A0A178IH24</accession>
<reference evidence="3 4" key="1">
    <citation type="submission" date="2016-01" db="EMBL/GenBank/DDBJ databases">
        <title>High potential of lignocellulose degradation of a new Verrucomicrobia species.</title>
        <authorList>
            <person name="Wang Y."/>
            <person name="Shi Y."/>
            <person name="Qiu Z."/>
            <person name="Liu S."/>
            <person name="Yang H."/>
        </authorList>
    </citation>
    <scope>NUCLEOTIDE SEQUENCE [LARGE SCALE GENOMIC DNA]</scope>
    <source>
        <strain evidence="3 4">TSB47</strain>
    </source>
</reference>
<dbReference type="STRING" id="1184151.AW736_15125"/>
<evidence type="ECO:0000256" key="1">
    <source>
        <dbReference type="SAM" id="MobiDB-lite"/>
    </source>
</evidence>
<feature type="signal peptide" evidence="2">
    <location>
        <begin position="1"/>
        <end position="21"/>
    </location>
</feature>